<dbReference type="InterPro" id="IPR000873">
    <property type="entry name" value="AMP-dep_synth/lig_dom"/>
</dbReference>
<organism evidence="3 4">
    <name type="scientific">Dichomitus squalens</name>
    <dbReference type="NCBI Taxonomy" id="114155"/>
    <lineage>
        <taxon>Eukaryota</taxon>
        <taxon>Fungi</taxon>
        <taxon>Dikarya</taxon>
        <taxon>Basidiomycota</taxon>
        <taxon>Agaricomycotina</taxon>
        <taxon>Agaricomycetes</taxon>
        <taxon>Polyporales</taxon>
        <taxon>Polyporaceae</taxon>
        <taxon>Dichomitus</taxon>
    </lineage>
</organism>
<dbReference type="STRING" id="114155.A0A4Q9PVJ7"/>
<evidence type="ECO:0000313" key="3">
    <source>
        <dbReference type="EMBL" id="TBU58486.1"/>
    </source>
</evidence>
<feature type="domain" description="AMP-dependent synthetase/ligase" evidence="2">
    <location>
        <begin position="31"/>
        <end position="347"/>
    </location>
</feature>
<proteinExistence type="inferred from homology"/>
<dbReference type="InterPro" id="IPR042099">
    <property type="entry name" value="ANL_N_sf"/>
</dbReference>
<dbReference type="EMBL" id="ML145124">
    <property type="protein sequence ID" value="TBU58486.1"/>
    <property type="molecule type" value="Genomic_DNA"/>
</dbReference>
<dbReference type="PANTHER" id="PTHR43201">
    <property type="entry name" value="ACYL-COA SYNTHETASE"/>
    <property type="match status" value="1"/>
</dbReference>
<accession>A0A4Q9PVJ7</accession>
<dbReference type="Proteomes" id="UP000292082">
    <property type="component" value="Unassembled WGS sequence"/>
</dbReference>
<gene>
    <name evidence="3" type="ORF">BD310DRAFT_948683</name>
</gene>
<comment type="similarity">
    <text evidence="1">Belongs to the ATP-dependent AMP-binding enzyme family.</text>
</comment>
<name>A0A4Q9PVJ7_9APHY</name>
<sequence length="533" mass="58256">MTPHPTPQGVNSPTFNPVPFNHSFSVPGLYEHHAKHSPDHAVFTYTDLDTHTNHDISYRQAWQSISTVANMISAYYDGKKAPAADGKPPVVGVLAMADTLTYIYVLVAIMSLGFTAFPLSPRNNPTVTAHLVEVTGITKVLVSEDLAMQTLIKEASAVLTKKGITIEPLLMPKPGDYADASGMRTVKEIGDNDVTIILHSSGTTAFPKPIPITRRGLINLSNIPCYGEVDLAGKRIAAHTNPTFRTGSTFALYKPIVPPAPPNPANFLASWVADRCDIVFCVPVFIEAWARDPANIPTLQKLDSIVFSGAPVNKGIGDMLVKAGVTMHPFWGNTEVGPATMFVPEDSPRTDEWEYFKLSHHIKFYMKPEEGLEGIFEPIMIHVFAIGDLLELLTLAAGVFLDGRTTRLCCRPGRTAHWFTSIAQDPNVASAVMFGRNHVDVGVLVEPAAGVEVPLDNKQKPTIELVNSRSPQYAQIKKEFIVVTSPSKPMELTAKGTPRRGVCLKLYTEEIEALYAAVEQGIDHANRQFPDRA</sequence>
<reference evidence="3 4" key="1">
    <citation type="submission" date="2019-01" db="EMBL/GenBank/DDBJ databases">
        <title>Draft genome sequences of three monokaryotic isolates of the white-rot basidiomycete fungus Dichomitus squalens.</title>
        <authorList>
            <consortium name="DOE Joint Genome Institute"/>
            <person name="Lopez S.C."/>
            <person name="Andreopoulos B."/>
            <person name="Pangilinan J."/>
            <person name="Lipzen A."/>
            <person name="Riley R."/>
            <person name="Ahrendt S."/>
            <person name="Ng V."/>
            <person name="Barry K."/>
            <person name="Daum C."/>
            <person name="Grigoriev I.V."/>
            <person name="Hilden K.S."/>
            <person name="Makela M.R."/>
            <person name="de Vries R.P."/>
        </authorList>
    </citation>
    <scope>NUCLEOTIDE SEQUENCE [LARGE SCALE GENOMIC DNA]</scope>
    <source>
        <strain evidence="3 4">CBS 464.89</strain>
    </source>
</reference>
<dbReference type="SUPFAM" id="SSF56801">
    <property type="entry name" value="Acetyl-CoA synthetase-like"/>
    <property type="match status" value="1"/>
</dbReference>
<evidence type="ECO:0000256" key="1">
    <source>
        <dbReference type="ARBA" id="ARBA00006432"/>
    </source>
</evidence>
<dbReference type="Gene3D" id="3.40.50.12780">
    <property type="entry name" value="N-terminal domain of ligase-like"/>
    <property type="match status" value="1"/>
</dbReference>
<dbReference type="GO" id="GO:0031956">
    <property type="term" value="F:medium-chain fatty acid-CoA ligase activity"/>
    <property type="evidence" value="ECO:0007669"/>
    <property type="project" value="TreeGrafter"/>
</dbReference>
<dbReference type="GO" id="GO:0006631">
    <property type="term" value="P:fatty acid metabolic process"/>
    <property type="evidence" value="ECO:0007669"/>
    <property type="project" value="TreeGrafter"/>
</dbReference>
<keyword evidence="4" id="KW-1185">Reference proteome</keyword>
<dbReference type="Pfam" id="PF23562">
    <property type="entry name" value="AMP-binding_C_3"/>
    <property type="match status" value="1"/>
</dbReference>
<protein>
    <submittedName>
        <fullName evidence="3">Acetyl-CoA synthetase-like protein</fullName>
    </submittedName>
</protein>
<evidence type="ECO:0000259" key="2">
    <source>
        <dbReference type="Pfam" id="PF00501"/>
    </source>
</evidence>
<dbReference type="AlphaFoldDB" id="A0A4Q9PVJ7"/>
<evidence type="ECO:0000313" key="4">
    <source>
        <dbReference type="Proteomes" id="UP000292082"/>
    </source>
</evidence>
<dbReference type="Pfam" id="PF00501">
    <property type="entry name" value="AMP-binding"/>
    <property type="match status" value="1"/>
</dbReference>
<dbReference type="PANTHER" id="PTHR43201:SF8">
    <property type="entry name" value="ACYL-COA SYNTHETASE FAMILY MEMBER 3"/>
    <property type="match status" value="1"/>
</dbReference>